<dbReference type="GO" id="GO:0016787">
    <property type="term" value="F:hydrolase activity"/>
    <property type="evidence" value="ECO:0007669"/>
    <property type="project" value="UniProtKB-KW"/>
</dbReference>
<gene>
    <name evidence="1" type="ORF">GIY23_09825</name>
</gene>
<dbReference type="InterPro" id="IPR023198">
    <property type="entry name" value="PGP-like_dom2"/>
</dbReference>
<keyword evidence="2" id="KW-1185">Reference proteome</keyword>
<keyword evidence="1" id="KW-0378">Hydrolase</keyword>
<dbReference type="InterPro" id="IPR036412">
    <property type="entry name" value="HAD-like_sf"/>
</dbReference>
<dbReference type="EMBL" id="CP045929">
    <property type="protein sequence ID" value="QGK72182.1"/>
    <property type="molecule type" value="Genomic_DNA"/>
</dbReference>
<reference evidence="2" key="1">
    <citation type="submission" date="2019-11" db="EMBL/GenBank/DDBJ databases">
        <title>The complete genome sequence of Saccharopolyspora sp. E2A.</title>
        <authorList>
            <person name="Zhang G."/>
        </authorList>
    </citation>
    <scope>NUCLEOTIDE SEQUENCE [LARGE SCALE GENOMIC DNA]</scope>
    <source>
        <strain evidence="2">E2A</strain>
    </source>
</reference>
<dbReference type="CDD" id="cd07505">
    <property type="entry name" value="HAD_BPGM-like"/>
    <property type="match status" value="1"/>
</dbReference>
<dbReference type="PANTHER" id="PTHR18901">
    <property type="entry name" value="2-DEOXYGLUCOSE-6-PHOSPHATE PHOSPHATASE 2"/>
    <property type="match status" value="1"/>
</dbReference>
<sequence length="213" mass="22176">MDGTLIDSEKLWTISMDDYAAFRGGALSEATRASMVGSNMNRSMHLLLTDLGLATGADEVADAADWVAGRTAELFASGLTWRPGAQELLHAVRAAGVPTALVTSTIRSLGEIALDTMGRENFDVTVCGDEVDGRNKPDPEPYAKGARLLGVDPARTVAVEDSPSGLASAEGAGCLVLAVPCEVPLEPGRRRVLRASLEGVDVDELVALSAALA</sequence>
<dbReference type="PANTHER" id="PTHR18901:SF38">
    <property type="entry name" value="PSEUDOURIDINE-5'-PHOSPHATASE"/>
    <property type="match status" value="1"/>
</dbReference>
<dbReference type="AlphaFoldDB" id="A0A5Q3QCI4"/>
<dbReference type="Proteomes" id="UP000371041">
    <property type="component" value="Chromosome"/>
</dbReference>
<organism evidence="1 2">
    <name type="scientific">Allosaccharopolyspora coralli</name>
    <dbReference type="NCBI Taxonomy" id="2665642"/>
    <lineage>
        <taxon>Bacteria</taxon>
        <taxon>Bacillati</taxon>
        <taxon>Actinomycetota</taxon>
        <taxon>Actinomycetes</taxon>
        <taxon>Pseudonocardiales</taxon>
        <taxon>Pseudonocardiaceae</taxon>
        <taxon>Allosaccharopolyspora</taxon>
    </lineage>
</organism>
<dbReference type="SUPFAM" id="SSF56784">
    <property type="entry name" value="HAD-like"/>
    <property type="match status" value="1"/>
</dbReference>
<evidence type="ECO:0000313" key="2">
    <source>
        <dbReference type="Proteomes" id="UP000371041"/>
    </source>
</evidence>
<dbReference type="InterPro" id="IPR006439">
    <property type="entry name" value="HAD-SF_hydro_IA"/>
</dbReference>
<evidence type="ECO:0000313" key="1">
    <source>
        <dbReference type="EMBL" id="QGK72182.1"/>
    </source>
</evidence>
<dbReference type="NCBIfam" id="TIGR01509">
    <property type="entry name" value="HAD-SF-IA-v3"/>
    <property type="match status" value="1"/>
</dbReference>
<name>A0A5Q3QCI4_9PSEU</name>
<accession>A0A5Q3QCI4</accession>
<dbReference type="Gene3D" id="3.40.50.1000">
    <property type="entry name" value="HAD superfamily/HAD-like"/>
    <property type="match status" value="1"/>
</dbReference>
<dbReference type="Gene3D" id="1.10.150.240">
    <property type="entry name" value="Putative phosphatase, domain 2"/>
    <property type="match status" value="1"/>
</dbReference>
<dbReference type="InterPro" id="IPR023214">
    <property type="entry name" value="HAD_sf"/>
</dbReference>
<dbReference type="KEGG" id="sace:GIY23_09825"/>
<dbReference type="Pfam" id="PF00702">
    <property type="entry name" value="Hydrolase"/>
    <property type="match status" value="1"/>
</dbReference>
<protein>
    <submittedName>
        <fullName evidence="1">HAD-IA family hydrolase</fullName>
    </submittedName>
</protein>
<proteinExistence type="predicted"/>